<dbReference type="EMBL" id="MN629346">
    <property type="protein sequence ID" value="QJR99843.1"/>
    <property type="molecule type" value="Genomic_DNA"/>
</dbReference>
<feature type="region of interest" description="Disordered" evidence="1">
    <location>
        <begin position="37"/>
        <end position="59"/>
    </location>
</feature>
<evidence type="ECO:0000256" key="1">
    <source>
        <dbReference type="SAM" id="MobiDB-lite"/>
    </source>
</evidence>
<protein>
    <submittedName>
        <fullName evidence="2">Uncharacterized protein</fullName>
    </submittedName>
</protein>
<accession>A0A6M4NQM4</accession>
<reference evidence="2" key="1">
    <citation type="submission" date="2019-10" db="EMBL/GenBank/DDBJ databases">
        <authorList>
            <person name="Zhou D."/>
            <person name="Cheng Q."/>
        </authorList>
    </citation>
    <scope>NUCLEOTIDE SEQUENCE</scope>
    <source>
        <strain evidence="2">1507-17068</strain>
        <plasmid evidence="2">p717068-IMP</plasmid>
    </source>
</reference>
<dbReference type="RefSeq" id="WP_181715851.1">
    <property type="nucleotide sequence ID" value="NZ_CP091177.1"/>
</dbReference>
<keyword evidence="2" id="KW-0614">Plasmid</keyword>
<organism evidence="2">
    <name type="scientific">Aeromonas caviae</name>
    <name type="common">Aeromonas punctata</name>
    <dbReference type="NCBI Taxonomy" id="648"/>
    <lineage>
        <taxon>Bacteria</taxon>
        <taxon>Pseudomonadati</taxon>
        <taxon>Pseudomonadota</taxon>
        <taxon>Gammaproteobacteria</taxon>
        <taxon>Aeromonadales</taxon>
        <taxon>Aeromonadaceae</taxon>
        <taxon>Aeromonas</taxon>
    </lineage>
</organism>
<name>A0A6M4NQM4_AERCA</name>
<proteinExistence type="predicted"/>
<dbReference type="AlphaFoldDB" id="A0A6M4NQM4"/>
<feature type="compositionally biased region" description="Basic and acidic residues" evidence="1">
    <location>
        <begin position="47"/>
        <end position="59"/>
    </location>
</feature>
<evidence type="ECO:0000313" key="2">
    <source>
        <dbReference type="EMBL" id="QJR99843.1"/>
    </source>
</evidence>
<geneLocation type="plasmid" evidence="2">
    <name>p717068-IMP</name>
</geneLocation>
<sequence>MEYTILPNGDKTMLIGRHYVRVSNAFLQSKKILMSDKNPSNQSLVEGMERVKNQAENKA</sequence>